<protein>
    <recommendedName>
        <fullName evidence="2">SCP domain-containing protein</fullName>
    </recommendedName>
</protein>
<comment type="caution">
    <text evidence="3">The sequence shown here is derived from an EMBL/GenBank/DDBJ whole genome shotgun (WGS) entry which is preliminary data.</text>
</comment>
<keyword evidence="1" id="KW-0472">Membrane</keyword>
<feature type="transmembrane region" description="Helical" evidence="1">
    <location>
        <begin position="21"/>
        <end position="46"/>
    </location>
</feature>
<dbReference type="Gene3D" id="3.40.33.10">
    <property type="entry name" value="CAP"/>
    <property type="match status" value="1"/>
</dbReference>
<proteinExistence type="predicted"/>
<dbReference type="PANTHER" id="PTHR31157">
    <property type="entry name" value="SCP DOMAIN-CONTAINING PROTEIN"/>
    <property type="match status" value="1"/>
</dbReference>
<evidence type="ECO:0000313" key="3">
    <source>
        <dbReference type="EMBL" id="KKW26617.1"/>
    </source>
</evidence>
<feature type="transmembrane region" description="Helical" evidence="1">
    <location>
        <begin position="267"/>
        <end position="288"/>
    </location>
</feature>
<feature type="domain" description="SCP" evidence="2">
    <location>
        <begin position="67"/>
        <end position="184"/>
    </location>
</feature>
<dbReference type="InterPro" id="IPR014044">
    <property type="entry name" value="CAP_dom"/>
</dbReference>
<reference evidence="3 4" key="1">
    <citation type="journal article" date="2015" name="Nature">
        <title>rRNA introns, odd ribosomes, and small enigmatic genomes across a large radiation of phyla.</title>
        <authorList>
            <person name="Brown C.T."/>
            <person name="Hug L.A."/>
            <person name="Thomas B.C."/>
            <person name="Sharon I."/>
            <person name="Castelle C.J."/>
            <person name="Singh A."/>
            <person name="Wilkins M.J."/>
            <person name="Williams K.H."/>
            <person name="Banfield J.F."/>
        </authorList>
    </citation>
    <scope>NUCLEOTIDE SEQUENCE [LARGE SCALE GENOMIC DNA]</scope>
</reference>
<name>A0A0G1ZFI7_9BACT</name>
<keyword evidence="1" id="KW-1133">Transmembrane helix</keyword>
<dbReference type="PANTHER" id="PTHR31157:SF1">
    <property type="entry name" value="SCP DOMAIN-CONTAINING PROTEIN"/>
    <property type="match status" value="1"/>
</dbReference>
<dbReference type="Proteomes" id="UP000034185">
    <property type="component" value="Unassembled WGS sequence"/>
</dbReference>
<feature type="transmembrane region" description="Helical" evidence="1">
    <location>
        <begin position="300"/>
        <end position="323"/>
    </location>
</feature>
<organism evidence="3 4">
    <name type="scientific">Candidatus Kaiserbacteria bacterium GW2011_GWB1_52_6</name>
    <dbReference type="NCBI Taxonomy" id="1618674"/>
    <lineage>
        <taxon>Bacteria</taxon>
        <taxon>Candidatus Kaiseribacteriota</taxon>
    </lineage>
</organism>
<accession>A0A0G1ZFI7</accession>
<dbReference type="SUPFAM" id="SSF55797">
    <property type="entry name" value="PR-1-like"/>
    <property type="match status" value="1"/>
</dbReference>
<dbReference type="CDD" id="cd05379">
    <property type="entry name" value="CAP_bacterial"/>
    <property type="match status" value="1"/>
</dbReference>
<dbReference type="InterPro" id="IPR035940">
    <property type="entry name" value="CAP_sf"/>
</dbReference>
<dbReference type="AlphaFoldDB" id="A0A0G1ZFI7"/>
<evidence type="ECO:0000313" key="4">
    <source>
        <dbReference type="Proteomes" id="UP000034185"/>
    </source>
</evidence>
<dbReference type="EMBL" id="LCRA01000021">
    <property type="protein sequence ID" value="KKW26617.1"/>
    <property type="molecule type" value="Genomic_DNA"/>
</dbReference>
<gene>
    <name evidence="3" type="ORF">UY70_C0021G0017</name>
</gene>
<dbReference type="Pfam" id="PF00188">
    <property type="entry name" value="CAP"/>
    <property type="match status" value="1"/>
</dbReference>
<evidence type="ECO:0000259" key="2">
    <source>
        <dbReference type="Pfam" id="PF00188"/>
    </source>
</evidence>
<sequence length="328" mass="35885">MNRRFWLPKKLLPKDKGSRRKFEFAGSVATAAFSMLIITIFCVTGLQEVLLRSSNVAAVVSAVLVDLANIDRVQGNLGTLKMNPVLVAAAQAKANDMAAKGYFAHTSPEGINSWYWFKQAGYAFEYAGENLAVDFSDSGDVNAAWMGSVSHRENIMNGHYTEIGIATAAGYYLGHPTIFVVQEFGSPEKAAALRQITKATLPQKPTEIATATTKPQAAVLGESATPAIAAPITNTPPEISAVLAEKVSAHQPWWAFIVGFPRDTMLYTYYIIGLFILLGFAIDTGLEFKWHHIRRAWRASLLLVLMTFFFIAANYFFFAYPVLAAVAG</sequence>
<keyword evidence="1" id="KW-0812">Transmembrane</keyword>
<evidence type="ECO:0000256" key="1">
    <source>
        <dbReference type="SAM" id="Phobius"/>
    </source>
</evidence>